<reference evidence="1 2" key="1">
    <citation type="submission" date="2019-11" db="EMBL/GenBank/DDBJ databases">
        <title>Type strains purchased from KCTC, JCM and DSMZ.</title>
        <authorList>
            <person name="Lu H."/>
        </authorList>
    </citation>
    <scope>NUCLEOTIDE SEQUENCE [LARGE SCALE GENOMIC DNA]</scope>
    <source>
        <strain evidence="1 2">KCTC 42409</strain>
    </source>
</reference>
<dbReference type="EMBL" id="WNLA01000001">
    <property type="protein sequence ID" value="MTW01028.1"/>
    <property type="molecule type" value="Genomic_DNA"/>
</dbReference>
<dbReference type="AlphaFoldDB" id="A0A6L6PVJ0"/>
<evidence type="ECO:0000313" key="2">
    <source>
        <dbReference type="Proteomes" id="UP000484015"/>
    </source>
</evidence>
<evidence type="ECO:0000313" key="1">
    <source>
        <dbReference type="EMBL" id="MTW01028.1"/>
    </source>
</evidence>
<comment type="caution">
    <text evidence="1">The sequence shown here is derived from an EMBL/GenBank/DDBJ whole genome shotgun (WGS) entry which is preliminary data.</text>
</comment>
<organism evidence="1 2">
    <name type="scientific">Pseudoduganella ginsengisoli</name>
    <dbReference type="NCBI Taxonomy" id="1462440"/>
    <lineage>
        <taxon>Bacteria</taxon>
        <taxon>Pseudomonadati</taxon>
        <taxon>Pseudomonadota</taxon>
        <taxon>Betaproteobacteria</taxon>
        <taxon>Burkholderiales</taxon>
        <taxon>Oxalobacteraceae</taxon>
        <taxon>Telluria group</taxon>
        <taxon>Pseudoduganella</taxon>
    </lineage>
</organism>
<accession>A0A6L6PVJ0</accession>
<gene>
    <name evidence="1" type="ORF">GM668_02895</name>
</gene>
<sequence>MKKRHASGFAYIWSLMLVALMGTALAIGGELYATSVRRDKEAQLLFIGHEFRQALGRYLQAQGAGGMAQYPLTLEELLQDPRFPGAKRHLRRLYADPMTGKAEWGLVRQQGRIVGIHSLSEQAPIKQGNFLDDDRVFNGKGRYADWVFTYPSDMYTGPQAAPQPGTVRNQMTGG</sequence>
<proteinExistence type="predicted"/>
<keyword evidence="2" id="KW-1185">Reference proteome</keyword>
<dbReference type="OrthoDB" id="5608857at2"/>
<protein>
    <submittedName>
        <fullName evidence="1">Type II secretion system protein</fullName>
    </submittedName>
</protein>
<dbReference type="Proteomes" id="UP000484015">
    <property type="component" value="Unassembled WGS sequence"/>
</dbReference>
<name>A0A6L6PVJ0_9BURK</name>
<dbReference type="RefSeq" id="WP_155437389.1">
    <property type="nucleotide sequence ID" value="NZ_WNLA01000001.1"/>
</dbReference>